<dbReference type="Gene3D" id="3.40.50.720">
    <property type="entry name" value="NAD(P)-binding Rossmann-like Domain"/>
    <property type="match status" value="1"/>
</dbReference>
<dbReference type="InParanoid" id="A0A2T3A1U6"/>
<dbReference type="Proteomes" id="UP000241462">
    <property type="component" value="Unassembled WGS sequence"/>
</dbReference>
<dbReference type="FunCoup" id="A0A2T3A1U6">
    <property type="interactions" value="7"/>
</dbReference>
<dbReference type="Pfam" id="PF02423">
    <property type="entry name" value="OCD_Mu_crystall"/>
    <property type="match status" value="1"/>
</dbReference>
<dbReference type="AlphaFoldDB" id="A0A2T3A1U6"/>
<dbReference type="InterPro" id="IPR036291">
    <property type="entry name" value="NAD(P)-bd_dom_sf"/>
</dbReference>
<keyword evidence="3" id="KW-1185">Reference proteome</keyword>
<dbReference type="GO" id="GO:0005737">
    <property type="term" value="C:cytoplasm"/>
    <property type="evidence" value="ECO:0007669"/>
    <property type="project" value="TreeGrafter"/>
</dbReference>
<organism evidence="2 3">
    <name type="scientific">Coniella lustricola</name>
    <dbReference type="NCBI Taxonomy" id="2025994"/>
    <lineage>
        <taxon>Eukaryota</taxon>
        <taxon>Fungi</taxon>
        <taxon>Dikarya</taxon>
        <taxon>Ascomycota</taxon>
        <taxon>Pezizomycotina</taxon>
        <taxon>Sordariomycetes</taxon>
        <taxon>Sordariomycetidae</taxon>
        <taxon>Diaporthales</taxon>
        <taxon>Schizoparmaceae</taxon>
        <taxon>Coniella</taxon>
    </lineage>
</organism>
<reference evidence="2 3" key="1">
    <citation type="journal article" date="2018" name="Mycol. Prog.">
        <title>Coniella lustricola, a new species from submerged detritus.</title>
        <authorList>
            <person name="Raudabaugh D.B."/>
            <person name="Iturriaga T."/>
            <person name="Carver A."/>
            <person name="Mondo S."/>
            <person name="Pangilinan J."/>
            <person name="Lipzen A."/>
            <person name="He G."/>
            <person name="Amirebrahimi M."/>
            <person name="Grigoriev I.V."/>
            <person name="Miller A.N."/>
        </authorList>
    </citation>
    <scope>NUCLEOTIDE SEQUENCE [LARGE SCALE GENOMIC DNA]</scope>
    <source>
        <strain evidence="2 3">B22-T-1</strain>
    </source>
</reference>
<dbReference type="PANTHER" id="PTHR13812">
    <property type="entry name" value="KETIMINE REDUCTASE MU-CRYSTALLIN"/>
    <property type="match status" value="1"/>
</dbReference>
<dbReference type="PANTHER" id="PTHR13812:SF19">
    <property type="entry name" value="KETIMINE REDUCTASE MU-CRYSTALLIN"/>
    <property type="match status" value="1"/>
</dbReference>
<dbReference type="SUPFAM" id="SSF51735">
    <property type="entry name" value="NAD(P)-binding Rossmann-fold domains"/>
    <property type="match status" value="1"/>
</dbReference>
<evidence type="ECO:0000313" key="3">
    <source>
        <dbReference type="Proteomes" id="UP000241462"/>
    </source>
</evidence>
<comment type="similarity">
    <text evidence="1">Belongs to the ornithine cyclodeaminase/mu-crystallin family.</text>
</comment>
<sequence>MALTILSDNDVKALLGRLQCSDVHAIMSTFSAALQAYSTGEESKYPCHRQTITRPGGPTMLFMPATLPAASSVKVVGVPPAPAPAAPAASAAPAAPIQGAILVFDAAGRATGLVNAAETTAFRTALGSMLLYAHRRETRHIVVFGAGKQALWHVRLALVLKRAEIETVTVVNRSVARAQELVARLQELDAGEEGGGAVKFSVLAGAAGAREQQQEEEEVKALKEAVARANVVFCTTPSKSTLFPAEWLAASAEDKTRFISAIGSYQLDMQELDPALLQSVVARDGPGSYYPVGLAQHQGITSGSIIVVDSRQGCAAEAGELVKAGIEEARIVEVGELSHVLHNGREEEHARLKEWLARGNVVYKSVGMGIMDLSICQALLERAAAHGIGTRLDEF</sequence>
<proteinExistence type="inferred from homology"/>
<evidence type="ECO:0000256" key="1">
    <source>
        <dbReference type="ARBA" id="ARBA00008903"/>
    </source>
</evidence>
<dbReference type="OrthoDB" id="41492at2759"/>
<gene>
    <name evidence="2" type="ORF">BD289DRAFT_43748</name>
</gene>
<dbReference type="STRING" id="2025994.A0A2T3A1U6"/>
<dbReference type="EMBL" id="KZ678506">
    <property type="protein sequence ID" value="PSR81305.1"/>
    <property type="molecule type" value="Genomic_DNA"/>
</dbReference>
<name>A0A2T3A1U6_9PEZI</name>
<evidence type="ECO:0008006" key="4">
    <source>
        <dbReference type="Google" id="ProtNLM"/>
    </source>
</evidence>
<evidence type="ECO:0000313" key="2">
    <source>
        <dbReference type="EMBL" id="PSR81305.1"/>
    </source>
</evidence>
<protein>
    <recommendedName>
        <fullName evidence="4">Ornithine cyclodeaminase</fullName>
    </recommendedName>
</protein>
<accession>A0A2T3A1U6</accession>
<dbReference type="InterPro" id="IPR003462">
    <property type="entry name" value="ODC_Mu_crystall"/>
</dbReference>